<accession>A0AAD9PR04</accession>
<comment type="caution">
    <text evidence="2">The sequence shown here is derived from an EMBL/GenBank/DDBJ whole genome shotgun (WGS) entry which is preliminary data.</text>
</comment>
<evidence type="ECO:0000313" key="3">
    <source>
        <dbReference type="Proteomes" id="UP001249851"/>
    </source>
</evidence>
<keyword evidence="3" id="KW-1185">Reference proteome</keyword>
<proteinExistence type="predicted"/>
<gene>
    <name evidence="2" type="ORF">P5673_032606</name>
</gene>
<feature type="compositionally biased region" description="Low complexity" evidence="1">
    <location>
        <begin position="108"/>
        <end position="119"/>
    </location>
</feature>
<dbReference type="EMBL" id="JARQWQ010000186">
    <property type="protein sequence ID" value="KAK2547410.1"/>
    <property type="molecule type" value="Genomic_DNA"/>
</dbReference>
<feature type="region of interest" description="Disordered" evidence="1">
    <location>
        <begin position="102"/>
        <end position="121"/>
    </location>
</feature>
<protein>
    <submittedName>
        <fullName evidence="2">Uncharacterized protein</fullName>
    </submittedName>
</protein>
<sequence length="174" mass="19308">MEGHHSSLTVCPRHREVYGVGWKTGKVCCSIPSELAGHKSSSAKGDRGINSKESAFVLFMGKTFLPIGTRKYMQFSKHQKESEKSASSEELTAEIKKLQIGNESYLPSSDTASTASSSGDDGKFQLQKARLSAFLEECNLKPLGIRWKDWSQATERTQQRYVERSSEIVKAVLS</sequence>
<organism evidence="2 3">
    <name type="scientific">Acropora cervicornis</name>
    <name type="common">Staghorn coral</name>
    <dbReference type="NCBI Taxonomy" id="6130"/>
    <lineage>
        <taxon>Eukaryota</taxon>
        <taxon>Metazoa</taxon>
        <taxon>Cnidaria</taxon>
        <taxon>Anthozoa</taxon>
        <taxon>Hexacorallia</taxon>
        <taxon>Scleractinia</taxon>
        <taxon>Astrocoeniina</taxon>
        <taxon>Acroporidae</taxon>
        <taxon>Acropora</taxon>
    </lineage>
</organism>
<evidence type="ECO:0000256" key="1">
    <source>
        <dbReference type="SAM" id="MobiDB-lite"/>
    </source>
</evidence>
<dbReference type="Proteomes" id="UP001249851">
    <property type="component" value="Unassembled WGS sequence"/>
</dbReference>
<dbReference type="AlphaFoldDB" id="A0AAD9PR04"/>
<name>A0AAD9PR04_ACRCE</name>
<evidence type="ECO:0000313" key="2">
    <source>
        <dbReference type="EMBL" id="KAK2547410.1"/>
    </source>
</evidence>
<feature type="non-terminal residue" evidence="2">
    <location>
        <position position="174"/>
    </location>
</feature>
<reference evidence="2" key="2">
    <citation type="journal article" date="2023" name="Science">
        <title>Genomic signatures of disease resistance in endangered staghorn corals.</title>
        <authorList>
            <person name="Vollmer S.V."/>
            <person name="Selwyn J.D."/>
            <person name="Despard B.A."/>
            <person name="Roesel C.L."/>
        </authorList>
    </citation>
    <scope>NUCLEOTIDE SEQUENCE</scope>
    <source>
        <strain evidence="2">K2</strain>
    </source>
</reference>
<reference evidence="2" key="1">
    <citation type="journal article" date="2023" name="G3 (Bethesda)">
        <title>Whole genome assembly and annotation of the endangered Caribbean coral Acropora cervicornis.</title>
        <authorList>
            <person name="Selwyn J.D."/>
            <person name="Vollmer S.V."/>
        </authorList>
    </citation>
    <scope>NUCLEOTIDE SEQUENCE</scope>
    <source>
        <strain evidence="2">K2</strain>
    </source>
</reference>